<evidence type="ECO:0000313" key="1">
    <source>
        <dbReference type="EMBL" id="KTG07606.1"/>
    </source>
</evidence>
<organism evidence="1 2">
    <name type="scientific">Haloferax profundi</name>
    <dbReference type="NCBI Taxonomy" id="1544718"/>
    <lineage>
        <taxon>Archaea</taxon>
        <taxon>Methanobacteriati</taxon>
        <taxon>Methanobacteriota</taxon>
        <taxon>Stenosarchaea group</taxon>
        <taxon>Halobacteria</taxon>
        <taxon>Halobacteriales</taxon>
        <taxon>Haloferacaceae</taxon>
        <taxon>Haloferax</taxon>
    </lineage>
</organism>
<dbReference type="PANTHER" id="PTHR11220">
    <property type="entry name" value="HEME-BINDING PROTEIN-RELATED"/>
    <property type="match status" value="1"/>
</dbReference>
<dbReference type="SUPFAM" id="SSF55136">
    <property type="entry name" value="Probable bacterial effector-binding domain"/>
    <property type="match status" value="1"/>
</dbReference>
<gene>
    <name evidence="1" type="ORF">AUR66_04950</name>
</gene>
<dbReference type="InterPro" id="IPR011256">
    <property type="entry name" value="Reg_factor_effector_dom_sf"/>
</dbReference>
<reference evidence="1 2" key="1">
    <citation type="submission" date="2015-12" db="EMBL/GenBank/DDBJ databases">
        <title>Haloferax profundi sp. nov. isolated from the Discovery deep brine-seawater interface in the Red Sea.</title>
        <authorList>
            <person name="Zhang G."/>
            <person name="Stingl U."/>
            <person name="Rashid M."/>
        </authorList>
    </citation>
    <scope>NUCLEOTIDE SEQUENCE [LARGE SCALE GENOMIC DNA]</scope>
    <source>
        <strain evidence="1 2">SB29</strain>
    </source>
</reference>
<name>A0A0W1R2S3_9EURY</name>
<comment type="caution">
    <text evidence="1">The sequence shown here is derived from an EMBL/GenBank/DDBJ whole genome shotgun (WGS) entry which is preliminary data.</text>
</comment>
<dbReference type="PANTHER" id="PTHR11220:SF1">
    <property type="entry name" value="HEME-BINDING PROTEIN 2"/>
    <property type="match status" value="1"/>
</dbReference>
<dbReference type="EMBL" id="LOPV01000712">
    <property type="protein sequence ID" value="KTG07606.1"/>
    <property type="molecule type" value="Genomic_DNA"/>
</dbReference>
<dbReference type="Gene3D" id="3.20.80.10">
    <property type="entry name" value="Regulatory factor, effector binding domain"/>
    <property type="match status" value="2"/>
</dbReference>
<sequence length="219" mass="24268">MKRRTKFALAGIGVALAATALSRATRSTDTETVPYTVVESVDDVEIRRYPTTVTVETTAQNTGIAFRRLFRYISGANQRREDVSMTAPVATELVGPESGTKIPMTAPVATDRTDSGVQMAFFLPSSYDYDSAPRPTDPDVELVEHPARTLAVRQFSWYATGRRTRREMDSLLQTLADTGIAVVGEPFLMQYDPPSTLPIFRTNEVAVEVQRRERGQEST</sequence>
<dbReference type="Pfam" id="PF04832">
    <property type="entry name" value="SOUL"/>
    <property type="match status" value="1"/>
</dbReference>
<proteinExistence type="predicted"/>
<accession>A0A0W1R2S3</accession>
<dbReference type="RefSeq" id="WP_058573853.1">
    <property type="nucleotide sequence ID" value="NZ_LOPV01000712.1"/>
</dbReference>
<evidence type="ECO:0000313" key="2">
    <source>
        <dbReference type="Proteomes" id="UP000053157"/>
    </source>
</evidence>
<protein>
    <recommendedName>
        <fullName evidence="3">Heme-binding protein</fullName>
    </recommendedName>
</protein>
<dbReference type="AlphaFoldDB" id="A0A0W1R2S3"/>
<keyword evidence="2" id="KW-1185">Reference proteome</keyword>
<evidence type="ECO:0008006" key="3">
    <source>
        <dbReference type="Google" id="ProtNLM"/>
    </source>
</evidence>
<dbReference type="Proteomes" id="UP000053157">
    <property type="component" value="Unassembled WGS sequence"/>
</dbReference>
<dbReference type="InterPro" id="IPR006917">
    <property type="entry name" value="SOUL_heme-bd"/>
</dbReference>
<dbReference type="OrthoDB" id="141612at2157"/>